<dbReference type="InterPro" id="IPR008193">
    <property type="entry name" value="RNA_pol_Rpb11_13-16kDa_CS"/>
</dbReference>
<evidence type="ECO:0000259" key="8">
    <source>
        <dbReference type="Pfam" id="PF13656"/>
    </source>
</evidence>
<accession>A0A084G2G7</accession>
<dbReference type="GO" id="GO:0006386">
    <property type="term" value="P:termination of RNA polymerase III transcription"/>
    <property type="evidence" value="ECO:0007669"/>
    <property type="project" value="EnsemblFungi"/>
</dbReference>
<keyword evidence="10" id="KW-1185">Reference proteome</keyword>
<dbReference type="GO" id="GO:0006363">
    <property type="term" value="P:termination of RNA polymerase I transcription"/>
    <property type="evidence" value="ECO:0007669"/>
    <property type="project" value="EnsemblFungi"/>
</dbReference>
<dbReference type="InterPro" id="IPR036603">
    <property type="entry name" value="RBP11-like"/>
</dbReference>
<dbReference type="InterPro" id="IPR033898">
    <property type="entry name" value="RNAP_AC19"/>
</dbReference>
<proteinExistence type="inferred from homology"/>
<feature type="compositionally biased region" description="Acidic residues" evidence="7">
    <location>
        <begin position="26"/>
        <end position="40"/>
    </location>
</feature>
<dbReference type="VEuPathDB" id="FungiDB:SAPIO_CDS7688"/>
<evidence type="ECO:0000256" key="7">
    <source>
        <dbReference type="SAM" id="MobiDB-lite"/>
    </source>
</evidence>
<feature type="region of interest" description="Disordered" evidence="7">
    <location>
        <begin position="1"/>
        <end position="44"/>
    </location>
</feature>
<dbReference type="HOGENOM" id="CLU_090381_3_2_1"/>
<dbReference type="GO" id="GO:0003899">
    <property type="term" value="F:DNA-directed RNA polymerase activity"/>
    <property type="evidence" value="ECO:0007669"/>
    <property type="project" value="EnsemblFungi"/>
</dbReference>
<reference evidence="9 10" key="1">
    <citation type="journal article" date="2014" name="Genome Announc.">
        <title>Draft genome sequence of the pathogenic fungus Scedosporium apiospermum.</title>
        <authorList>
            <person name="Vandeputte P."/>
            <person name="Ghamrawi S."/>
            <person name="Rechenmann M."/>
            <person name="Iltis A."/>
            <person name="Giraud S."/>
            <person name="Fleury M."/>
            <person name="Thornton C."/>
            <person name="Delhaes L."/>
            <person name="Meyer W."/>
            <person name="Papon N."/>
            <person name="Bouchara J.P."/>
        </authorList>
    </citation>
    <scope>NUCLEOTIDE SEQUENCE [LARGE SCALE GENOMIC DNA]</scope>
    <source>
        <strain evidence="9 10">IHEM 14462</strain>
    </source>
</reference>
<dbReference type="PANTHER" id="PTHR13946">
    <property type="entry name" value="DNA-DIRECTED RNA POLYMERASE I,II,III"/>
    <property type="match status" value="1"/>
</dbReference>
<dbReference type="GO" id="GO:0005666">
    <property type="term" value="C:RNA polymerase III complex"/>
    <property type="evidence" value="ECO:0007669"/>
    <property type="project" value="EnsemblFungi"/>
</dbReference>
<comment type="caution">
    <text evidence="9">The sequence shown here is derived from an EMBL/GenBank/DDBJ whole genome shotgun (WGS) entry which is preliminary data.</text>
</comment>
<dbReference type="OrthoDB" id="510325at2759"/>
<evidence type="ECO:0000256" key="1">
    <source>
        <dbReference type="ARBA" id="ARBA00004123"/>
    </source>
</evidence>
<protein>
    <recommendedName>
        <fullName evidence="2">DNA-directed RNA polymerases I and III subunit RPAC2</fullName>
    </recommendedName>
</protein>
<dbReference type="GO" id="GO:0003677">
    <property type="term" value="F:DNA binding"/>
    <property type="evidence" value="ECO:0007669"/>
    <property type="project" value="InterPro"/>
</dbReference>
<dbReference type="OMA" id="FTDEGHT"/>
<dbReference type="GO" id="GO:0006384">
    <property type="term" value="P:transcription initiation at RNA polymerase III promoter"/>
    <property type="evidence" value="ECO:0007669"/>
    <property type="project" value="EnsemblFungi"/>
</dbReference>
<dbReference type="KEGG" id="sapo:SAPIO_CDS7688"/>
<dbReference type="InterPro" id="IPR022905">
    <property type="entry name" value="Rpo11-like"/>
</dbReference>
<dbReference type="Gene3D" id="3.30.1360.10">
    <property type="entry name" value="RNA polymerase, RBP11-like subunit"/>
    <property type="match status" value="1"/>
</dbReference>
<dbReference type="AlphaFoldDB" id="A0A084G2G7"/>
<keyword evidence="4" id="KW-0804">Transcription</keyword>
<comment type="similarity">
    <text evidence="6">Belongs to the archaeal Rpo11/eukaryotic RPB11/RPC19 RNA polymerase subunit family.</text>
</comment>
<keyword evidence="5" id="KW-0539">Nucleus</keyword>
<dbReference type="PROSITE" id="PS01154">
    <property type="entry name" value="RNA_POL_L_13KD"/>
    <property type="match status" value="1"/>
</dbReference>
<dbReference type="EMBL" id="JOWA01000110">
    <property type="protein sequence ID" value="KEZ41529.1"/>
    <property type="molecule type" value="Genomic_DNA"/>
</dbReference>
<evidence type="ECO:0000313" key="10">
    <source>
        <dbReference type="Proteomes" id="UP000028545"/>
    </source>
</evidence>
<dbReference type="SUPFAM" id="SSF55257">
    <property type="entry name" value="RBP11-like subunits of RNA polymerase"/>
    <property type="match status" value="1"/>
</dbReference>
<dbReference type="GO" id="GO:0042797">
    <property type="term" value="P:tRNA transcription by RNA polymerase III"/>
    <property type="evidence" value="ECO:0007669"/>
    <property type="project" value="EnsemblFungi"/>
</dbReference>
<dbReference type="GeneID" id="27726760"/>
<organism evidence="9 10">
    <name type="scientific">Pseudallescheria apiosperma</name>
    <name type="common">Scedosporium apiospermum</name>
    <dbReference type="NCBI Taxonomy" id="563466"/>
    <lineage>
        <taxon>Eukaryota</taxon>
        <taxon>Fungi</taxon>
        <taxon>Dikarya</taxon>
        <taxon>Ascomycota</taxon>
        <taxon>Pezizomycotina</taxon>
        <taxon>Sordariomycetes</taxon>
        <taxon>Hypocreomycetidae</taxon>
        <taxon>Microascales</taxon>
        <taxon>Microascaceae</taxon>
        <taxon>Scedosporium</taxon>
    </lineage>
</organism>
<dbReference type="Pfam" id="PF13656">
    <property type="entry name" value="RNA_pol_L_2"/>
    <property type="match status" value="1"/>
</dbReference>
<comment type="subcellular location">
    <subcellularLocation>
        <location evidence="1">Nucleus</location>
    </subcellularLocation>
</comment>
<dbReference type="RefSeq" id="XP_016641328.1">
    <property type="nucleotide sequence ID" value="XM_016789501.1"/>
</dbReference>
<dbReference type="FunFam" id="3.30.1360.10:FF:000006">
    <property type="entry name" value="DNA-directed RNA polymerases I and III subunit RPAC2"/>
    <property type="match status" value="1"/>
</dbReference>
<evidence type="ECO:0000256" key="5">
    <source>
        <dbReference type="ARBA" id="ARBA00023242"/>
    </source>
</evidence>
<dbReference type="Proteomes" id="UP000028545">
    <property type="component" value="Unassembled WGS sequence"/>
</dbReference>
<evidence type="ECO:0000256" key="4">
    <source>
        <dbReference type="ARBA" id="ARBA00023163"/>
    </source>
</evidence>
<dbReference type="GO" id="GO:0005736">
    <property type="term" value="C:RNA polymerase I complex"/>
    <property type="evidence" value="ECO:0007669"/>
    <property type="project" value="EnsemblFungi"/>
</dbReference>
<dbReference type="GO" id="GO:0046983">
    <property type="term" value="F:protein dimerization activity"/>
    <property type="evidence" value="ECO:0007669"/>
    <property type="project" value="InterPro"/>
</dbReference>
<evidence type="ECO:0000256" key="2">
    <source>
        <dbReference type="ARBA" id="ARBA00022079"/>
    </source>
</evidence>
<keyword evidence="3" id="KW-0240">DNA-directed RNA polymerase</keyword>
<evidence type="ECO:0000256" key="6">
    <source>
        <dbReference type="ARBA" id="ARBA00025751"/>
    </source>
</evidence>
<dbReference type="GO" id="GO:0006361">
    <property type="term" value="P:transcription initiation at RNA polymerase I promoter"/>
    <property type="evidence" value="ECO:0007669"/>
    <property type="project" value="EnsemblFungi"/>
</dbReference>
<dbReference type="PANTHER" id="PTHR13946:SF28">
    <property type="entry name" value="DNA-DIRECTED RNA POLYMERASES I AND III SUBUNIT RPAC2"/>
    <property type="match status" value="1"/>
</dbReference>
<feature type="domain" description="DNA-directed RNA polymerase RBP11-like dimerisation" evidence="8">
    <location>
        <begin position="56"/>
        <end position="126"/>
    </location>
</feature>
<dbReference type="HAMAP" id="MF_00261">
    <property type="entry name" value="RNApol_arch_Rpo11"/>
    <property type="match status" value="1"/>
</dbReference>
<name>A0A084G2G7_PSEDA</name>
<dbReference type="GO" id="GO:0055029">
    <property type="term" value="C:nuclear DNA-directed RNA polymerase complex"/>
    <property type="evidence" value="ECO:0007669"/>
    <property type="project" value="UniProtKB-ARBA"/>
</dbReference>
<evidence type="ECO:0000313" key="9">
    <source>
        <dbReference type="EMBL" id="KEZ41529.1"/>
    </source>
</evidence>
<evidence type="ECO:0000256" key="3">
    <source>
        <dbReference type="ARBA" id="ARBA00022478"/>
    </source>
</evidence>
<dbReference type="CDD" id="cd07029">
    <property type="entry name" value="RNAP_I_III_AC19"/>
    <property type="match status" value="1"/>
</dbReference>
<dbReference type="GO" id="GO:0006362">
    <property type="term" value="P:transcription elongation by RNA polymerase I"/>
    <property type="evidence" value="ECO:0007669"/>
    <property type="project" value="EnsemblFungi"/>
</dbReference>
<gene>
    <name evidence="9" type="ORF">SAPIO_CDS7688</name>
</gene>
<dbReference type="InterPro" id="IPR009025">
    <property type="entry name" value="RBP11-like_dimer"/>
</dbReference>
<sequence>MPSSQANTHDREDATMADVPPSAQVDDQEMNEETEEEEEELPTRIRILPGSVDNAASFEILDEGHTLGNALRWVIMKNPDVEFCAYTIPHPSESKMNVRIQTYEGTAVDALQKGLRDLADICDVVSAEFTEKLDEFKSS</sequence>